<evidence type="ECO:0000313" key="2">
    <source>
        <dbReference type="EMBL" id="BAN06222.1"/>
    </source>
</evidence>
<evidence type="ECO:0000313" key="3">
    <source>
        <dbReference type="Proteomes" id="UP000012042"/>
    </source>
</evidence>
<dbReference type="Proteomes" id="UP000012042">
    <property type="component" value="Chromosome"/>
</dbReference>
<dbReference type="AlphaFoldDB" id="M5AD10"/>
<dbReference type="Gene3D" id="3.40.630.30">
    <property type="match status" value="1"/>
</dbReference>
<evidence type="ECO:0000256" key="1">
    <source>
        <dbReference type="SAM" id="MobiDB-lite"/>
    </source>
</evidence>
<proteinExistence type="predicted"/>
<name>M5AD10_LEVBR</name>
<protein>
    <submittedName>
        <fullName evidence="2">Acetyltransferase</fullName>
    </submittedName>
</protein>
<gene>
    <name evidence="2" type="ORF">LVISKB_0587</name>
</gene>
<dbReference type="EMBL" id="AP012167">
    <property type="protein sequence ID" value="BAN06222.1"/>
    <property type="molecule type" value="Genomic_DNA"/>
</dbReference>
<reference evidence="2 3" key="1">
    <citation type="journal article" date="2013" name="PLoS ONE">
        <title>Genomic Analysis by Deep Sequencing of the Probiotic Lactobacillus brevis KB290 Harboring Nine Plasmids Reveals Genomic Stability.</title>
        <authorList>
            <person name="Fukao M."/>
            <person name="Oshima K."/>
            <person name="Morita H."/>
            <person name="Toh H."/>
            <person name="Suda W."/>
            <person name="Kim S.W."/>
            <person name="Suzuki S."/>
            <person name="Yakabe T."/>
            <person name="Hattori M."/>
            <person name="Yajima N."/>
        </authorList>
    </citation>
    <scope>NUCLEOTIDE SEQUENCE [LARGE SCALE GENOMIC DNA]</scope>
    <source>
        <strain evidence="2 3">KB290</strain>
    </source>
</reference>
<feature type="compositionally biased region" description="Basic and acidic residues" evidence="1">
    <location>
        <begin position="1"/>
        <end position="18"/>
    </location>
</feature>
<dbReference type="KEGG" id="lbk:LVISKB_0587"/>
<dbReference type="SUPFAM" id="SSF55729">
    <property type="entry name" value="Acyl-CoA N-acyltransferases (Nat)"/>
    <property type="match status" value="1"/>
</dbReference>
<sequence length="132" mass="14799">MSPDRPESKSKTGHERSARMTITEQPGQLSITVDEQLLARLHYLPLSDSRWVLEQLFVRPNQPAAELAEQLINRFTKLATAANVTVNVLDPYAKRYFVQHPAPQLLAANQLPVTGEAAIQPVALHLEHVEEE</sequence>
<dbReference type="GO" id="GO:0016740">
    <property type="term" value="F:transferase activity"/>
    <property type="evidence" value="ECO:0007669"/>
    <property type="project" value="UniProtKB-KW"/>
</dbReference>
<dbReference type="InterPro" id="IPR016181">
    <property type="entry name" value="Acyl_CoA_acyltransferase"/>
</dbReference>
<keyword evidence="2" id="KW-0808">Transferase</keyword>
<dbReference type="HOGENOM" id="CLU_2130262_0_0_9"/>
<dbReference type="PATRIC" id="fig|1001583.3.peg.578"/>
<feature type="region of interest" description="Disordered" evidence="1">
    <location>
        <begin position="1"/>
        <end position="23"/>
    </location>
</feature>
<organism evidence="2 3">
    <name type="scientific">Levilactobacillus brevis KB290</name>
    <dbReference type="NCBI Taxonomy" id="1001583"/>
    <lineage>
        <taxon>Bacteria</taxon>
        <taxon>Bacillati</taxon>
        <taxon>Bacillota</taxon>
        <taxon>Bacilli</taxon>
        <taxon>Lactobacillales</taxon>
        <taxon>Lactobacillaceae</taxon>
        <taxon>Levilactobacillus</taxon>
    </lineage>
</organism>
<accession>M5AD10</accession>